<evidence type="ECO:0000256" key="1">
    <source>
        <dbReference type="SAM" id="MobiDB-lite"/>
    </source>
</evidence>
<evidence type="ECO:0000313" key="3">
    <source>
        <dbReference type="Proteomes" id="UP000824120"/>
    </source>
</evidence>
<dbReference type="EMBL" id="JACXVP010000004">
    <property type="protein sequence ID" value="KAG5610150.1"/>
    <property type="molecule type" value="Genomic_DNA"/>
</dbReference>
<comment type="caution">
    <text evidence="2">The sequence shown here is derived from an EMBL/GenBank/DDBJ whole genome shotgun (WGS) entry which is preliminary data.</text>
</comment>
<reference evidence="2 3" key="1">
    <citation type="submission" date="2020-09" db="EMBL/GenBank/DDBJ databases">
        <title>De no assembly of potato wild relative species, Solanum commersonii.</title>
        <authorList>
            <person name="Cho K."/>
        </authorList>
    </citation>
    <scope>NUCLEOTIDE SEQUENCE [LARGE SCALE GENOMIC DNA]</scope>
    <source>
        <strain evidence="2">LZ3.2</strain>
        <tissue evidence="2">Leaf</tissue>
    </source>
</reference>
<proteinExistence type="predicted"/>
<dbReference type="OrthoDB" id="1305292at2759"/>
<dbReference type="Proteomes" id="UP000824120">
    <property type="component" value="Chromosome 4"/>
</dbReference>
<gene>
    <name evidence="2" type="ORF">H5410_021431</name>
</gene>
<dbReference type="AlphaFoldDB" id="A0A9J5ZH68"/>
<keyword evidence="3" id="KW-1185">Reference proteome</keyword>
<protein>
    <submittedName>
        <fullName evidence="2">Uncharacterized protein</fullName>
    </submittedName>
</protein>
<feature type="region of interest" description="Disordered" evidence="1">
    <location>
        <begin position="142"/>
        <end position="165"/>
    </location>
</feature>
<organism evidence="2 3">
    <name type="scientific">Solanum commersonii</name>
    <name type="common">Commerson's wild potato</name>
    <name type="synonym">Commerson's nightshade</name>
    <dbReference type="NCBI Taxonomy" id="4109"/>
    <lineage>
        <taxon>Eukaryota</taxon>
        <taxon>Viridiplantae</taxon>
        <taxon>Streptophyta</taxon>
        <taxon>Embryophyta</taxon>
        <taxon>Tracheophyta</taxon>
        <taxon>Spermatophyta</taxon>
        <taxon>Magnoliopsida</taxon>
        <taxon>eudicotyledons</taxon>
        <taxon>Gunneridae</taxon>
        <taxon>Pentapetalae</taxon>
        <taxon>asterids</taxon>
        <taxon>lamiids</taxon>
        <taxon>Solanales</taxon>
        <taxon>Solanaceae</taxon>
        <taxon>Solanoideae</taxon>
        <taxon>Solaneae</taxon>
        <taxon>Solanum</taxon>
    </lineage>
</organism>
<evidence type="ECO:0000313" key="2">
    <source>
        <dbReference type="EMBL" id="KAG5610150.1"/>
    </source>
</evidence>
<name>A0A9J5ZH68_SOLCO</name>
<feature type="compositionally biased region" description="Acidic residues" evidence="1">
    <location>
        <begin position="147"/>
        <end position="165"/>
    </location>
</feature>
<sequence length="165" mass="18341">MSISIPDITSSVIIVFTIQGVKKPIYGALVVCHASNVLRPMKIPMTGTTQARRATGIGASSARCPRIYKLRRKSMMCAPPRALHLVCRLVDVTRTKAHDPLQGLVLTAIDRKDRDDSWMGRMFGMFELHLQIGGRPVTEDKMAFQEPIDDDDATIDEEDGSEEDE</sequence>
<accession>A0A9J5ZH68</accession>